<evidence type="ECO:0000256" key="2">
    <source>
        <dbReference type="ARBA" id="ARBA00004651"/>
    </source>
</evidence>
<dbReference type="EMBL" id="FRBQ01000003">
    <property type="protein sequence ID" value="SHM12920.1"/>
    <property type="molecule type" value="Genomic_DNA"/>
</dbReference>
<dbReference type="Pfam" id="PF04973">
    <property type="entry name" value="NMN_transporter"/>
    <property type="match status" value="1"/>
</dbReference>
<evidence type="ECO:0000256" key="1">
    <source>
        <dbReference type="ARBA" id="ARBA00002672"/>
    </source>
</evidence>
<dbReference type="InterPro" id="IPR006419">
    <property type="entry name" value="NMN_transpt_PnuC"/>
</dbReference>
<sequence>MPTTLEMVANFANLIAVLLAARNSVHTWSVGIVGCLLFGWLFFTVQLYADVTLQSFFIVTSAMGWWAWQRGNAGAALPISRTPLPTLFAYLGLAIVVAAGYGLLLHHFTDAYAPLMDSLVLTFSVLAQFLLMRRRLETWYGWLLVNTLAVPLFASRELYLTAGLYCLFWCNAWYGLYRWRREAQAQVACEQPAQQAV</sequence>
<dbReference type="OrthoDB" id="9791248at2"/>
<keyword evidence="6" id="KW-1003">Cell membrane</keyword>
<dbReference type="NCBIfam" id="TIGR01528">
    <property type="entry name" value="NMN_trans_PnuC"/>
    <property type="match status" value="1"/>
</dbReference>
<feature type="transmembrane region" description="Helical" evidence="10">
    <location>
        <begin position="51"/>
        <end position="68"/>
    </location>
</feature>
<keyword evidence="7 10" id="KW-0812">Transmembrane</keyword>
<comment type="subcellular location">
    <subcellularLocation>
        <location evidence="2">Cell membrane</location>
        <topology evidence="2">Multi-pass membrane protein</topology>
    </subcellularLocation>
</comment>
<feature type="transmembrane region" description="Helical" evidence="10">
    <location>
        <begin position="25"/>
        <end position="45"/>
    </location>
</feature>
<comment type="function">
    <text evidence="1">Required for nicotinamide riboside transport across the inner membrane.</text>
</comment>
<reference evidence="12" key="1">
    <citation type="submission" date="2016-11" db="EMBL/GenBank/DDBJ databases">
        <authorList>
            <person name="Varghese N."/>
            <person name="Submissions S."/>
        </authorList>
    </citation>
    <scope>NUCLEOTIDE SEQUENCE [LARGE SCALE GENOMIC DNA]</scope>
    <source>
        <strain evidence="12">CECT 8089</strain>
    </source>
</reference>
<evidence type="ECO:0000313" key="12">
    <source>
        <dbReference type="Proteomes" id="UP000184305"/>
    </source>
</evidence>
<keyword evidence="5" id="KW-0813">Transport</keyword>
<feature type="transmembrane region" description="Helical" evidence="10">
    <location>
        <begin position="111"/>
        <end position="131"/>
    </location>
</feature>
<feature type="transmembrane region" description="Helical" evidence="10">
    <location>
        <begin position="160"/>
        <end position="177"/>
    </location>
</feature>
<dbReference type="PANTHER" id="PTHR36122:SF2">
    <property type="entry name" value="NICOTINAMIDE RIBOSIDE TRANSPORTER PNUC"/>
    <property type="match status" value="1"/>
</dbReference>
<organism evidence="11 12">
    <name type="scientific">Phytopseudomonas punonensis</name>
    <dbReference type="NCBI Taxonomy" id="1220495"/>
    <lineage>
        <taxon>Bacteria</taxon>
        <taxon>Pseudomonadati</taxon>
        <taxon>Pseudomonadota</taxon>
        <taxon>Gammaproteobacteria</taxon>
        <taxon>Pseudomonadales</taxon>
        <taxon>Pseudomonadaceae</taxon>
        <taxon>Phytopseudomonas</taxon>
    </lineage>
</organism>
<dbReference type="AlphaFoldDB" id="A0A1M7G9G4"/>
<name>A0A1M7G9G4_9GAMM</name>
<keyword evidence="12" id="KW-1185">Reference proteome</keyword>
<dbReference type="Proteomes" id="UP000184305">
    <property type="component" value="Unassembled WGS sequence"/>
</dbReference>
<accession>A0A1M7G9G4</accession>
<evidence type="ECO:0000256" key="3">
    <source>
        <dbReference type="ARBA" id="ARBA00006669"/>
    </source>
</evidence>
<evidence type="ECO:0000256" key="7">
    <source>
        <dbReference type="ARBA" id="ARBA00022692"/>
    </source>
</evidence>
<evidence type="ECO:0000313" key="11">
    <source>
        <dbReference type="EMBL" id="SHM12920.1"/>
    </source>
</evidence>
<evidence type="ECO:0000256" key="6">
    <source>
        <dbReference type="ARBA" id="ARBA00022475"/>
    </source>
</evidence>
<dbReference type="PANTHER" id="PTHR36122">
    <property type="entry name" value="NICOTINAMIDE RIBOSIDE TRANSPORTER PNUC"/>
    <property type="match status" value="1"/>
</dbReference>
<evidence type="ECO:0000256" key="9">
    <source>
        <dbReference type="ARBA" id="ARBA00023136"/>
    </source>
</evidence>
<keyword evidence="8 10" id="KW-1133">Transmembrane helix</keyword>
<evidence type="ECO:0000256" key="4">
    <source>
        <dbReference type="ARBA" id="ARBA00017522"/>
    </source>
</evidence>
<keyword evidence="9 10" id="KW-0472">Membrane</keyword>
<dbReference type="RefSeq" id="WP_073265848.1">
    <property type="nucleotide sequence ID" value="NZ_FRBQ01000003.1"/>
</dbReference>
<evidence type="ECO:0000256" key="8">
    <source>
        <dbReference type="ARBA" id="ARBA00022989"/>
    </source>
</evidence>
<comment type="similarity">
    <text evidence="3">Belongs to the nicotinamide ribonucleoside (NR) uptake permease (TC 4.B.1) family.</text>
</comment>
<evidence type="ECO:0000256" key="5">
    <source>
        <dbReference type="ARBA" id="ARBA00022448"/>
    </source>
</evidence>
<dbReference type="GO" id="GO:0005886">
    <property type="term" value="C:plasma membrane"/>
    <property type="evidence" value="ECO:0007669"/>
    <property type="project" value="UniProtKB-SubCell"/>
</dbReference>
<dbReference type="STRING" id="1220495.SAMN05216288_3113"/>
<proteinExistence type="inferred from homology"/>
<evidence type="ECO:0000256" key="10">
    <source>
        <dbReference type="SAM" id="Phobius"/>
    </source>
</evidence>
<dbReference type="GO" id="GO:0034257">
    <property type="term" value="F:nicotinamide riboside transmembrane transporter activity"/>
    <property type="evidence" value="ECO:0007669"/>
    <property type="project" value="InterPro"/>
</dbReference>
<feature type="transmembrane region" description="Helical" evidence="10">
    <location>
        <begin position="88"/>
        <end position="105"/>
    </location>
</feature>
<gene>
    <name evidence="11" type="ORF">SAMN05216288_3113</name>
</gene>
<protein>
    <recommendedName>
        <fullName evidence="4">Nicotinamide riboside transporter PnuC</fullName>
    </recommendedName>
</protein>